<keyword evidence="1" id="KW-0547">Nucleotide-binding</keyword>
<evidence type="ECO:0000256" key="1">
    <source>
        <dbReference type="ARBA" id="ARBA00022741"/>
    </source>
</evidence>
<name>A0A1D6M5K1_MAIZE</name>
<dbReference type="PANTHER" id="PTHR45782">
    <property type="entry name" value="MITOCHONDRIAL RIBOSOME-ASSOCIATED GTPASE 1"/>
    <property type="match status" value="1"/>
</dbReference>
<proteinExistence type="predicted"/>
<dbReference type="Pfam" id="PF01926">
    <property type="entry name" value="MMR_HSR1"/>
    <property type="match status" value="1"/>
</dbReference>
<gene>
    <name evidence="4" type="ORF">ZEAMMB73_Zm00001d038337</name>
</gene>
<accession>A0A1D6M5K1</accession>
<dbReference type="PANTHER" id="PTHR45782:SF5">
    <property type="entry name" value="DAR GTPASE 3, CHLOROPLASTIC"/>
    <property type="match status" value="1"/>
</dbReference>
<dbReference type="GO" id="GO:0005525">
    <property type="term" value="F:GTP binding"/>
    <property type="evidence" value="ECO:0007669"/>
    <property type="project" value="UniProtKB-KW"/>
</dbReference>
<dbReference type="InterPro" id="IPR006073">
    <property type="entry name" value="GTP-bd"/>
</dbReference>
<dbReference type="Gene3D" id="3.40.50.300">
    <property type="entry name" value="P-loop containing nucleotide triphosphate hydrolases"/>
    <property type="match status" value="1"/>
</dbReference>
<organism evidence="4">
    <name type="scientific">Zea mays</name>
    <name type="common">Maize</name>
    <dbReference type="NCBI Taxonomy" id="4577"/>
    <lineage>
        <taxon>Eukaryota</taxon>
        <taxon>Viridiplantae</taxon>
        <taxon>Streptophyta</taxon>
        <taxon>Embryophyta</taxon>
        <taxon>Tracheophyta</taxon>
        <taxon>Spermatophyta</taxon>
        <taxon>Magnoliopsida</taxon>
        <taxon>Liliopsida</taxon>
        <taxon>Poales</taxon>
        <taxon>Poaceae</taxon>
        <taxon>PACMAD clade</taxon>
        <taxon>Panicoideae</taxon>
        <taxon>Andropogonodae</taxon>
        <taxon>Andropogoneae</taxon>
        <taxon>Tripsacinae</taxon>
        <taxon>Zea</taxon>
    </lineage>
</organism>
<dbReference type="AlphaFoldDB" id="A0A1D6M5K1"/>
<evidence type="ECO:0000259" key="3">
    <source>
        <dbReference type="Pfam" id="PF01926"/>
    </source>
</evidence>
<protein>
    <submittedName>
        <fullName evidence="4">DAR GTPase 3 chloroplastic</fullName>
    </submittedName>
</protein>
<dbReference type="ExpressionAtlas" id="A0A1D6M5K1">
    <property type="expression patterns" value="baseline and differential"/>
</dbReference>
<keyword evidence="2" id="KW-0342">GTP-binding</keyword>
<reference evidence="4" key="1">
    <citation type="submission" date="2015-12" db="EMBL/GenBank/DDBJ databases">
        <title>Update maize B73 reference genome by single molecule sequencing technologies.</title>
        <authorList>
            <consortium name="Maize Genome Sequencing Project"/>
            <person name="Ware D."/>
        </authorList>
    </citation>
    <scope>NUCLEOTIDE SEQUENCE</scope>
    <source>
        <tissue evidence="4">Seedling</tissue>
    </source>
</reference>
<sequence length="296" mass="33545">MAAASWSAPTTSFAPAPAPPWGRWRTKAAPLPIRTLPRRVLLNAVGESAMVAAGDTLLGLYEKERLGLLQYADDESKEERYWETLDADLRYWTRSLRPVQWYPGHIAKTEKELKEQLRLMDVVIEIRDARIPLSTSHPKVILLVIAIFICTKEQLQIVLSHVMYDQMDSWLGNRKRIIVLNRKDMISTEDMNAWATYFGNQGIKVVFSNGQLGMGTMKLGRMAKSVASVANTKRKEKGLLPRPVRAGIVGYPNVGKSSLINRLLKRRMCPAAPRPGVTRELKPRVVRFTWNFTYAN</sequence>
<dbReference type="FunFam" id="3.40.50.300:FF:001189">
    <property type="entry name" value="DAR GTPase 3 chloroplastic"/>
    <property type="match status" value="1"/>
</dbReference>
<dbReference type="SUPFAM" id="SSF52540">
    <property type="entry name" value="P-loop containing nucleoside triphosphate hydrolases"/>
    <property type="match status" value="1"/>
</dbReference>
<dbReference type="EMBL" id="CM000782">
    <property type="protein sequence ID" value="AQK86367.1"/>
    <property type="molecule type" value="Genomic_DNA"/>
</dbReference>
<evidence type="ECO:0000256" key="2">
    <source>
        <dbReference type="ARBA" id="ARBA00023134"/>
    </source>
</evidence>
<dbReference type="CDD" id="cd01856">
    <property type="entry name" value="YlqF"/>
    <property type="match status" value="1"/>
</dbReference>
<dbReference type="InterPro" id="IPR027417">
    <property type="entry name" value="P-loop_NTPase"/>
</dbReference>
<feature type="domain" description="G" evidence="3">
    <location>
        <begin position="246"/>
        <end position="287"/>
    </location>
</feature>
<evidence type="ECO:0000313" key="4">
    <source>
        <dbReference type="EMBL" id="AQK86367.1"/>
    </source>
</evidence>